<evidence type="ECO:0000313" key="2">
    <source>
        <dbReference type="EMBL" id="MBW0485199.1"/>
    </source>
</evidence>
<dbReference type="AlphaFoldDB" id="A0A9Q3H048"/>
<dbReference type="OrthoDB" id="2517075at2759"/>
<name>A0A9Q3H048_9BASI</name>
<dbReference type="Gene3D" id="1.10.340.70">
    <property type="match status" value="1"/>
</dbReference>
<evidence type="ECO:0000313" key="3">
    <source>
        <dbReference type="Proteomes" id="UP000765509"/>
    </source>
</evidence>
<dbReference type="Pfam" id="PF17921">
    <property type="entry name" value="Integrase_H2C2"/>
    <property type="match status" value="1"/>
</dbReference>
<comment type="caution">
    <text evidence="2">The sequence shown here is derived from an EMBL/GenBank/DDBJ whole genome shotgun (WGS) entry which is preliminary data.</text>
</comment>
<protein>
    <recommendedName>
        <fullName evidence="1">Integrase zinc-binding domain-containing protein</fullName>
    </recommendedName>
</protein>
<organism evidence="2 3">
    <name type="scientific">Austropuccinia psidii MF-1</name>
    <dbReference type="NCBI Taxonomy" id="1389203"/>
    <lineage>
        <taxon>Eukaryota</taxon>
        <taxon>Fungi</taxon>
        <taxon>Dikarya</taxon>
        <taxon>Basidiomycota</taxon>
        <taxon>Pucciniomycotina</taxon>
        <taxon>Pucciniomycetes</taxon>
        <taxon>Pucciniales</taxon>
        <taxon>Sphaerophragmiaceae</taxon>
        <taxon>Austropuccinia</taxon>
    </lineage>
</organism>
<feature type="domain" description="Integrase zinc-binding" evidence="1">
    <location>
        <begin position="115"/>
        <end position="156"/>
    </location>
</feature>
<dbReference type="InterPro" id="IPR041588">
    <property type="entry name" value="Integrase_H2C2"/>
</dbReference>
<keyword evidence="3" id="KW-1185">Reference proteome</keyword>
<gene>
    <name evidence="2" type="ORF">O181_024914</name>
</gene>
<proteinExistence type="predicted"/>
<reference evidence="2" key="1">
    <citation type="submission" date="2021-03" db="EMBL/GenBank/DDBJ databases">
        <title>Draft genome sequence of rust myrtle Austropuccinia psidii MF-1, a brazilian biotype.</title>
        <authorList>
            <person name="Quecine M.C."/>
            <person name="Pachon D.M.R."/>
            <person name="Bonatelli M.L."/>
            <person name="Correr F.H."/>
            <person name="Franceschini L.M."/>
            <person name="Leite T.F."/>
            <person name="Margarido G.R.A."/>
            <person name="Almeida C.A."/>
            <person name="Ferrarezi J.A."/>
            <person name="Labate C.A."/>
        </authorList>
    </citation>
    <scope>NUCLEOTIDE SEQUENCE</scope>
    <source>
        <strain evidence="2">MF-1</strain>
    </source>
</reference>
<evidence type="ECO:0000259" key="1">
    <source>
        <dbReference type="Pfam" id="PF17921"/>
    </source>
</evidence>
<dbReference type="EMBL" id="AVOT02008054">
    <property type="protein sequence ID" value="MBW0485199.1"/>
    <property type="molecule type" value="Genomic_DNA"/>
</dbReference>
<dbReference type="Proteomes" id="UP000765509">
    <property type="component" value="Unassembled WGS sequence"/>
</dbReference>
<accession>A0A9Q3H048</accession>
<sequence>MEVDRKKNFRFSEWAPERCTPDSRNTDSEGTETFKLGISSSELHNEFFNAVMKTYAKHKQCGISLQLLQQRYRSPELGFRLEEPWLRYYKDNKFFLIDGLLYHREKHTSALTIIDRDDISLILQECHDFPYMGHMSEDRTKKRVASSAWWLKWEQDLS</sequence>